<feature type="domain" description="Glycosyltransferase 2-like" evidence="3">
    <location>
        <begin position="9"/>
        <end position="182"/>
    </location>
</feature>
<dbReference type="InterPro" id="IPR029044">
    <property type="entry name" value="Nucleotide-diphossugar_trans"/>
</dbReference>
<reference evidence="4" key="3">
    <citation type="journal article" date="2023" name="Int. J. Syst. Evol. Microbiol.">
        <title>Sellimonas catena sp. nov., isolated from human faeces.</title>
        <authorList>
            <person name="Hisatomi A."/>
            <person name="Ohkuma M."/>
            <person name="Sakamoto M."/>
        </authorList>
    </citation>
    <scope>NUCLEOTIDE SEQUENCE</scope>
    <source>
        <strain evidence="4">18CBH55</strain>
    </source>
</reference>
<name>A0A9W6CD06_9FIRM</name>
<dbReference type="AlphaFoldDB" id="A0A9W6CD06"/>
<comment type="caution">
    <text evidence="4">The sequence shown here is derived from an EMBL/GenBank/DDBJ whole genome shotgun (WGS) entry which is preliminary data.</text>
</comment>
<evidence type="ECO:0000256" key="1">
    <source>
        <dbReference type="ARBA" id="ARBA00022676"/>
    </source>
</evidence>
<dbReference type="PANTHER" id="PTHR22916:SF51">
    <property type="entry name" value="GLYCOSYLTRANSFERASE EPSH-RELATED"/>
    <property type="match status" value="1"/>
</dbReference>
<keyword evidence="2" id="KW-0808">Transferase</keyword>
<dbReference type="InterPro" id="IPR001173">
    <property type="entry name" value="Glyco_trans_2-like"/>
</dbReference>
<organism evidence="4 5">
    <name type="scientific">Sellimonas catena</name>
    <dbReference type="NCBI Taxonomy" id="2994035"/>
    <lineage>
        <taxon>Bacteria</taxon>
        <taxon>Bacillati</taxon>
        <taxon>Bacillota</taxon>
        <taxon>Clostridia</taxon>
        <taxon>Lachnospirales</taxon>
        <taxon>Lachnospiraceae</taxon>
        <taxon>Sellimonas</taxon>
    </lineage>
</organism>
<evidence type="ECO:0000259" key="3">
    <source>
        <dbReference type="Pfam" id="PF00535"/>
    </source>
</evidence>
<dbReference type="Proteomes" id="UP001145094">
    <property type="component" value="Unassembled WGS sequence"/>
</dbReference>
<dbReference type="RefSeq" id="WP_281844388.1">
    <property type="nucleotide sequence ID" value="NZ_BSCH01000002.1"/>
</dbReference>
<gene>
    <name evidence="4" type="ORF">Selli2_04780</name>
</gene>
<evidence type="ECO:0000313" key="4">
    <source>
        <dbReference type="EMBL" id="GLG89052.1"/>
    </source>
</evidence>
<reference evidence="4" key="2">
    <citation type="submission" date="2022-11" db="EMBL/GenBank/DDBJ databases">
        <title>Draft genome sequence of Sellimonas catena strain 18CBH55.</title>
        <authorList>
            <person name="Atsushi H."/>
            <person name="Moriya O."/>
            <person name="Mitsuo S."/>
        </authorList>
    </citation>
    <scope>NUCLEOTIDE SEQUENCE</scope>
    <source>
        <strain evidence="4">18CBH55</strain>
    </source>
</reference>
<dbReference type="Gene3D" id="3.90.550.10">
    <property type="entry name" value="Spore Coat Polysaccharide Biosynthesis Protein SpsA, Chain A"/>
    <property type="match status" value="1"/>
</dbReference>
<evidence type="ECO:0000313" key="5">
    <source>
        <dbReference type="Proteomes" id="UP001145094"/>
    </source>
</evidence>
<proteinExistence type="predicted"/>
<dbReference type="GO" id="GO:0016757">
    <property type="term" value="F:glycosyltransferase activity"/>
    <property type="evidence" value="ECO:0007669"/>
    <property type="project" value="UniProtKB-KW"/>
</dbReference>
<dbReference type="PANTHER" id="PTHR22916">
    <property type="entry name" value="GLYCOSYLTRANSFERASE"/>
    <property type="match status" value="1"/>
</dbReference>
<dbReference type="CDD" id="cd00761">
    <property type="entry name" value="Glyco_tranf_GTA_type"/>
    <property type="match status" value="1"/>
</dbReference>
<keyword evidence="1" id="KW-0328">Glycosyltransferase</keyword>
<dbReference type="Pfam" id="PF00535">
    <property type="entry name" value="Glycos_transf_2"/>
    <property type="match status" value="1"/>
</dbReference>
<dbReference type="EMBL" id="BSCH01000002">
    <property type="protein sequence ID" value="GLG89052.1"/>
    <property type="molecule type" value="Genomic_DNA"/>
</dbReference>
<protein>
    <recommendedName>
        <fullName evidence="3">Glycosyltransferase 2-like domain-containing protein</fullName>
    </recommendedName>
</protein>
<reference evidence="4" key="1">
    <citation type="submission" date="2022-11" db="EMBL/GenBank/DDBJ databases">
        <title>Draft genome sequence of Sellimonas catena strain 18CBH55.</title>
        <authorList>
            <person name="Hisatomi A."/>
            <person name="Ohkuma M."/>
            <person name="Sakamoto M."/>
        </authorList>
    </citation>
    <scope>NUCLEOTIDE SEQUENCE</scope>
    <source>
        <strain evidence="4">18CBH55</strain>
    </source>
</reference>
<dbReference type="SUPFAM" id="SSF53448">
    <property type="entry name" value="Nucleotide-diphospho-sugar transferases"/>
    <property type="match status" value="1"/>
</dbReference>
<accession>A0A9W6CD06</accession>
<sequence length="355" mass="41455">MEKRQPWISVVMPVYNAQDYLADSIESVLNQSFRDLELIVVDDCSSDNSREVCKRYVEQDERVRLIQLKENIGAGMARNRGIQAASGRYLAFMDADDTIETGLYKKALDASEDGRVDMIVWGATERFYNSDGDVVSENPILPEKGIWKEKREIASEALTLEKNTLLGYQWNKLYRRETAEKYEIRFEKAVLYEDFFFTIRMLEHSESLAAVDTAGYIYNKRFNGSITTKFVKEYFELSRRRVYEMYRFCQRRDILEEAVDILGVIYLRYILSGLMRNADPQSKMKGSQQKTWVHCVVRDELYLRTAAMCRVENPALKLLQNSLNKKRIQSCLLLGKGVYEARKYGPLLFEKIKRK</sequence>
<evidence type="ECO:0000256" key="2">
    <source>
        <dbReference type="ARBA" id="ARBA00022679"/>
    </source>
</evidence>